<dbReference type="Gene3D" id="3.30.70.270">
    <property type="match status" value="1"/>
</dbReference>
<dbReference type="GO" id="GO:0003887">
    <property type="term" value="F:DNA-directed DNA polymerase activity"/>
    <property type="evidence" value="ECO:0007669"/>
    <property type="project" value="TreeGrafter"/>
</dbReference>
<reference evidence="11" key="1">
    <citation type="submission" date="2010-08" db="EMBL/GenBank/DDBJ databases">
        <authorList>
            <consortium name="Caenorhabditis japonica Sequencing Consortium"/>
            <person name="Wilson R.K."/>
        </authorList>
    </citation>
    <scope>NUCLEOTIDE SEQUENCE [LARGE SCALE GENOMIC DNA]</scope>
    <source>
        <strain evidence="11">DF5081</strain>
    </source>
</reference>
<dbReference type="Pfam" id="PF00817">
    <property type="entry name" value="IMS"/>
    <property type="match status" value="1"/>
</dbReference>
<dbReference type="PANTHER" id="PTHR45873">
    <property type="entry name" value="DNA POLYMERASE ETA"/>
    <property type="match status" value="1"/>
</dbReference>
<dbReference type="InterPro" id="IPR036775">
    <property type="entry name" value="DNA_pol_Y-fam_lit_finger_sf"/>
</dbReference>
<keyword evidence="6" id="KW-0539">Nucleus</keyword>
<evidence type="ECO:0000256" key="2">
    <source>
        <dbReference type="ARBA" id="ARBA00022679"/>
    </source>
</evidence>
<dbReference type="GO" id="GO:0035861">
    <property type="term" value="C:site of double-strand break"/>
    <property type="evidence" value="ECO:0007669"/>
    <property type="project" value="TreeGrafter"/>
</dbReference>
<reference evidence="10" key="2">
    <citation type="submission" date="2022-06" db="UniProtKB">
        <authorList>
            <consortium name="EnsemblMetazoa"/>
        </authorList>
    </citation>
    <scope>IDENTIFICATION</scope>
    <source>
        <strain evidence="10">DF5081</strain>
    </source>
</reference>
<dbReference type="Gene3D" id="1.10.150.20">
    <property type="entry name" value="5' to 3' exonuclease, C-terminal subdomain"/>
    <property type="match status" value="1"/>
</dbReference>
<dbReference type="InterPro" id="IPR043128">
    <property type="entry name" value="Rev_trsase/Diguanyl_cyclase"/>
</dbReference>
<dbReference type="Gene3D" id="3.30.1490.100">
    <property type="entry name" value="DNA polymerase, Y-family, little finger domain"/>
    <property type="match status" value="1"/>
</dbReference>
<dbReference type="GO" id="GO:0046872">
    <property type="term" value="F:metal ion binding"/>
    <property type="evidence" value="ECO:0007669"/>
    <property type="project" value="UniProtKB-KW"/>
</dbReference>
<dbReference type="InterPro" id="IPR001126">
    <property type="entry name" value="UmuC"/>
</dbReference>
<evidence type="ECO:0000256" key="4">
    <source>
        <dbReference type="ARBA" id="ARBA00022763"/>
    </source>
</evidence>
<proteinExistence type="predicted"/>
<evidence type="ECO:0000256" key="5">
    <source>
        <dbReference type="ARBA" id="ARBA00023204"/>
    </source>
</evidence>
<evidence type="ECO:0000259" key="9">
    <source>
        <dbReference type="PROSITE" id="PS50173"/>
    </source>
</evidence>
<dbReference type="GO" id="GO:0042276">
    <property type="term" value="P:error-prone translesion synthesis"/>
    <property type="evidence" value="ECO:0007669"/>
    <property type="project" value="TreeGrafter"/>
</dbReference>
<dbReference type="InterPro" id="IPR043502">
    <property type="entry name" value="DNA/RNA_pol_sf"/>
</dbReference>
<accession>A0A8R1DUT7</accession>
<dbReference type="Pfam" id="PF21704">
    <property type="entry name" value="POLH-Rev1_HhH"/>
    <property type="match status" value="1"/>
</dbReference>
<comment type="subcellular location">
    <subcellularLocation>
        <location evidence="1">Nucleus</location>
    </subcellularLocation>
</comment>
<evidence type="ECO:0000256" key="7">
    <source>
        <dbReference type="ARBA" id="ARBA00044975"/>
    </source>
</evidence>
<name>A0A8R1DUT7_CAEJA</name>
<keyword evidence="3" id="KW-0479">Metal-binding</keyword>
<feature type="compositionally biased region" description="Basic and acidic residues" evidence="8">
    <location>
        <begin position="496"/>
        <end position="511"/>
    </location>
</feature>
<dbReference type="GO" id="GO:0006281">
    <property type="term" value="P:DNA repair"/>
    <property type="evidence" value="ECO:0007669"/>
    <property type="project" value="UniProtKB-KW"/>
</dbReference>
<dbReference type="InterPro" id="IPR017961">
    <property type="entry name" value="DNA_pol_Y-fam_little_finger"/>
</dbReference>
<organism evidence="10 11">
    <name type="scientific">Caenorhabditis japonica</name>
    <dbReference type="NCBI Taxonomy" id="281687"/>
    <lineage>
        <taxon>Eukaryota</taxon>
        <taxon>Metazoa</taxon>
        <taxon>Ecdysozoa</taxon>
        <taxon>Nematoda</taxon>
        <taxon>Chromadorea</taxon>
        <taxon>Rhabditida</taxon>
        <taxon>Rhabditina</taxon>
        <taxon>Rhabditomorpha</taxon>
        <taxon>Rhabditoidea</taxon>
        <taxon>Rhabditidae</taxon>
        <taxon>Peloderinae</taxon>
        <taxon>Caenorhabditis</taxon>
    </lineage>
</organism>
<dbReference type="GO" id="GO:0005634">
    <property type="term" value="C:nucleus"/>
    <property type="evidence" value="ECO:0007669"/>
    <property type="project" value="UniProtKB-SubCell"/>
</dbReference>
<dbReference type="EnsemblMetazoa" id="CJA12887.1">
    <property type="protein sequence ID" value="CJA12887.1"/>
    <property type="gene ID" value="WBGene00132091"/>
</dbReference>
<dbReference type="InterPro" id="IPR052230">
    <property type="entry name" value="DNA_polymerase_eta"/>
</dbReference>
<dbReference type="GO" id="GO:0005657">
    <property type="term" value="C:replication fork"/>
    <property type="evidence" value="ECO:0007669"/>
    <property type="project" value="TreeGrafter"/>
</dbReference>
<keyword evidence="11" id="KW-1185">Reference proteome</keyword>
<feature type="region of interest" description="Disordered" evidence="8">
    <location>
        <begin position="471"/>
        <end position="511"/>
    </location>
</feature>
<evidence type="ECO:0000256" key="3">
    <source>
        <dbReference type="ARBA" id="ARBA00022723"/>
    </source>
</evidence>
<feature type="domain" description="UmuC" evidence="9">
    <location>
        <begin position="28"/>
        <end position="194"/>
    </location>
</feature>
<sequence>MSVVEAKSKCHNLNVCHVPVAEHADKADIEKYRNASVEVFKVLNNIDSSIVVEKASVDEAFLDMTSYVDQRLIEFKKSDKDVVDYFSMLPTSYVVNGKDENEKDRESHLESFVKESLIDEDYARILIAGIAVEQIRDQILGETKFHCSAGVGNNKMMAKLVCSRHKPRKQTLVPWRFAKEILKTTPIKDVRGFGGKLGYRIQEKLHITFIGELLTVDHSLVTEEFPEQHDWLMAVAEGYDDEPVRPRSECSSIAVSKNFPGRNAIDTVAKVRQWTHDLLKELSKRLITDQVQNKRTAENLVVSILPEGGGTQPQKTLKLTSYHPDIMFEQVWSILKLFNRSENEAIWKPKVLNMSMSASRFCKGVPAQSRVITEWLKSKKNQTLSTEPTEFDDEIMIIPFEKAVESSAPDVIYLHDDAVALEKNNHSDERDLIKIDGKSMLRSTFHQLPPNIKQQYEHRMALECARQLKLSAEHKGRSGRKRQNNTNGDKQKKFKKSGECRQIKDFFTKEG</sequence>
<protein>
    <recommendedName>
        <fullName evidence="7">DNA polymerase eta</fullName>
    </recommendedName>
</protein>
<dbReference type="PROSITE" id="PS50173">
    <property type="entry name" value="UMUC"/>
    <property type="match status" value="1"/>
</dbReference>
<dbReference type="GO" id="GO:0003684">
    <property type="term" value="F:damaged DNA binding"/>
    <property type="evidence" value="ECO:0007669"/>
    <property type="project" value="InterPro"/>
</dbReference>
<dbReference type="Pfam" id="PF11799">
    <property type="entry name" value="IMS_C"/>
    <property type="match status" value="1"/>
</dbReference>
<keyword evidence="2" id="KW-0808">Transferase</keyword>
<evidence type="ECO:0000313" key="10">
    <source>
        <dbReference type="EnsemblMetazoa" id="CJA12887.1"/>
    </source>
</evidence>
<dbReference type="PIRSF" id="PIRSF036603">
    <property type="entry name" value="DPol_eta"/>
    <property type="match status" value="1"/>
</dbReference>
<evidence type="ECO:0000256" key="1">
    <source>
        <dbReference type="ARBA" id="ARBA00004123"/>
    </source>
</evidence>
<dbReference type="SUPFAM" id="SSF100879">
    <property type="entry name" value="Lesion bypass DNA polymerase (Y-family), little finger domain"/>
    <property type="match status" value="1"/>
</dbReference>
<dbReference type="SUPFAM" id="SSF56672">
    <property type="entry name" value="DNA/RNA polymerases"/>
    <property type="match status" value="1"/>
</dbReference>
<evidence type="ECO:0000256" key="6">
    <source>
        <dbReference type="ARBA" id="ARBA00023242"/>
    </source>
</evidence>
<evidence type="ECO:0000313" key="11">
    <source>
        <dbReference type="Proteomes" id="UP000005237"/>
    </source>
</evidence>
<evidence type="ECO:0000256" key="8">
    <source>
        <dbReference type="SAM" id="MobiDB-lite"/>
    </source>
</evidence>
<dbReference type="PANTHER" id="PTHR45873:SF1">
    <property type="entry name" value="DNA POLYMERASE ETA"/>
    <property type="match status" value="1"/>
</dbReference>
<keyword evidence="5" id="KW-0234">DNA repair</keyword>
<keyword evidence="4" id="KW-0227">DNA damage</keyword>
<dbReference type="AlphaFoldDB" id="A0A8R1DUT7"/>
<dbReference type="Proteomes" id="UP000005237">
    <property type="component" value="Unassembled WGS sequence"/>
</dbReference>
<dbReference type="GO" id="GO:0009314">
    <property type="term" value="P:response to radiation"/>
    <property type="evidence" value="ECO:0007669"/>
    <property type="project" value="TreeGrafter"/>
</dbReference>